<dbReference type="EMBL" id="JACGBB010000002">
    <property type="protein sequence ID" value="MBZ7986818.1"/>
    <property type="molecule type" value="Genomic_DNA"/>
</dbReference>
<proteinExistence type="predicted"/>
<dbReference type="SUPFAM" id="SSF52540">
    <property type="entry name" value="P-loop containing nucleoside triphosphate hydrolases"/>
    <property type="match status" value="1"/>
</dbReference>
<gene>
    <name evidence="5" type="ORF">AVCANL283_01630</name>
</gene>
<dbReference type="Proteomes" id="UP000786183">
    <property type="component" value="Unassembled WGS sequence"/>
</dbReference>
<evidence type="ECO:0000313" key="5">
    <source>
        <dbReference type="EMBL" id="MBZ7986818.1"/>
    </source>
</evidence>
<keyword evidence="1" id="KW-0813">Transport</keyword>
<dbReference type="InterPro" id="IPR050093">
    <property type="entry name" value="ABC_SmlMolc_Importer"/>
</dbReference>
<dbReference type="PANTHER" id="PTHR42781:SF4">
    <property type="entry name" value="SPERMIDINE_PUTRESCINE IMPORT ATP-BINDING PROTEIN POTA"/>
    <property type="match status" value="1"/>
</dbReference>
<evidence type="ECO:0000256" key="1">
    <source>
        <dbReference type="ARBA" id="ARBA00022448"/>
    </source>
</evidence>
<keyword evidence="6" id="KW-1185">Reference proteome</keyword>
<reference evidence="5 6" key="1">
    <citation type="submission" date="2020-07" db="EMBL/GenBank/DDBJ databases">
        <title>Transfer of Campylobacter canadensis to the novel genus Avispirillum gen. nov., that also includes two novel species recovered from migratory waterfowl: Avispirillum anseris sp. nov. and Avispirillum brantae sp. nov.</title>
        <authorList>
            <person name="Miller W.G."/>
            <person name="Chapman M.H."/>
            <person name="Yee E."/>
            <person name="Inglis G.D."/>
        </authorList>
    </citation>
    <scope>NUCLEOTIDE SEQUENCE [LARGE SCALE GENOMIC DNA]</scope>
    <source>
        <strain evidence="5 6">L283</strain>
    </source>
</reference>
<keyword evidence="3 5" id="KW-0067">ATP-binding</keyword>
<dbReference type="PROSITE" id="PS00211">
    <property type="entry name" value="ABC_TRANSPORTER_1"/>
    <property type="match status" value="1"/>
</dbReference>
<dbReference type="InterPro" id="IPR003593">
    <property type="entry name" value="AAA+_ATPase"/>
</dbReference>
<dbReference type="InterPro" id="IPR017871">
    <property type="entry name" value="ABC_transporter-like_CS"/>
</dbReference>
<sequence>MFKPLILDIHKLNYDIANINIVNNFSLKVHLGEIIVLLGASGCGKTSILNTIAGINKAYFDKFFMQKINISYVFQEANLIPFYNAFKNIKLANNKLNDEEIYKILSLLNLNKNDALKYPNELSGGMKTRINFARAILANPTLLLLDEPFNGINYELKDFLINFLITFIKNNNKSAIMVTHDRLEALKIADYIYFLGKNSYVKKIIKLDTAQSKRNDDFYKQYLNNFELYYE</sequence>
<dbReference type="PROSITE" id="PS50893">
    <property type="entry name" value="ABC_TRANSPORTER_2"/>
    <property type="match status" value="1"/>
</dbReference>
<protein>
    <submittedName>
        <fullName evidence="5">ATP-binding cassette domain-containing protein</fullName>
    </submittedName>
</protein>
<keyword evidence="2" id="KW-0547">Nucleotide-binding</keyword>
<dbReference type="RefSeq" id="WP_172230298.1">
    <property type="nucleotide sequence ID" value="NZ_CP035946.1"/>
</dbReference>
<dbReference type="Pfam" id="PF00005">
    <property type="entry name" value="ABC_tran"/>
    <property type="match status" value="1"/>
</dbReference>
<dbReference type="GO" id="GO:0005524">
    <property type="term" value="F:ATP binding"/>
    <property type="evidence" value="ECO:0007669"/>
    <property type="project" value="UniProtKB-KW"/>
</dbReference>
<dbReference type="PANTHER" id="PTHR42781">
    <property type="entry name" value="SPERMIDINE/PUTRESCINE IMPORT ATP-BINDING PROTEIN POTA"/>
    <property type="match status" value="1"/>
</dbReference>
<evidence type="ECO:0000259" key="4">
    <source>
        <dbReference type="PROSITE" id="PS50893"/>
    </source>
</evidence>
<dbReference type="InterPro" id="IPR027417">
    <property type="entry name" value="P-loop_NTPase"/>
</dbReference>
<comment type="caution">
    <text evidence="5">The sequence shown here is derived from an EMBL/GenBank/DDBJ whole genome shotgun (WGS) entry which is preliminary data.</text>
</comment>
<evidence type="ECO:0000256" key="2">
    <source>
        <dbReference type="ARBA" id="ARBA00022741"/>
    </source>
</evidence>
<evidence type="ECO:0000256" key="3">
    <source>
        <dbReference type="ARBA" id="ARBA00022840"/>
    </source>
</evidence>
<name>A0ABS7WQM5_9BACT</name>
<dbReference type="InterPro" id="IPR003439">
    <property type="entry name" value="ABC_transporter-like_ATP-bd"/>
</dbReference>
<accession>A0ABS7WQM5</accession>
<dbReference type="Gene3D" id="3.40.50.300">
    <property type="entry name" value="P-loop containing nucleotide triphosphate hydrolases"/>
    <property type="match status" value="1"/>
</dbReference>
<feature type="domain" description="ABC transporter" evidence="4">
    <location>
        <begin position="7"/>
        <end position="222"/>
    </location>
</feature>
<organism evidence="5 6">
    <name type="scientific">Campylobacter canadensis</name>
    <dbReference type="NCBI Taxonomy" id="449520"/>
    <lineage>
        <taxon>Bacteria</taxon>
        <taxon>Pseudomonadati</taxon>
        <taxon>Campylobacterota</taxon>
        <taxon>Epsilonproteobacteria</taxon>
        <taxon>Campylobacterales</taxon>
        <taxon>Campylobacteraceae</taxon>
        <taxon>Campylobacter</taxon>
    </lineage>
</organism>
<dbReference type="SMART" id="SM00382">
    <property type="entry name" value="AAA"/>
    <property type="match status" value="1"/>
</dbReference>
<evidence type="ECO:0000313" key="6">
    <source>
        <dbReference type="Proteomes" id="UP000786183"/>
    </source>
</evidence>